<feature type="chain" id="PRO_5047203453" description="Protein giant-lens" evidence="2">
    <location>
        <begin position="33"/>
        <end position="355"/>
    </location>
</feature>
<evidence type="ECO:0008006" key="5">
    <source>
        <dbReference type="Google" id="ProtNLM"/>
    </source>
</evidence>
<name>A0ABP1QD93_9HEXA</name>
<sequence length="355" mass="39711">MGSSGNHSDCVLGLVKVSVIIFLCQLPCITNAQRNSETSKTSSSNYKDAVFVYPTGIRSERDLPVCPSFIDEENKDMGTGSSSGLSNPLYIGGDTNRLQQPGSTRNPADSKKPDFSKYLSACNIIHRRYFYPPIVERLCRCPDRTECPMEWSQPPKYKDLFVDTKGTKPTVSTTPSTKSAMTMDPFTVMVSSRSQLKFCSEVATNLPVCEGPSKNNKDQVEDVISMVKTVRKTFIAPELPIVTVNCFCPPLYRQWKFMSRNETTERGNNGTTEANYHYRCDKMRRCKADQQCGTVRTDLHFSYYHCSCPKEHICVPKVYPPVSTNDVVDNAEEALYTGQVAPAFCTPERGVEKLA</sequence>
<gene>
    <name evidence="3" type="ORF">ODALV1_LOCUS10138</name>
</gene>
<feature type="compositionally biased region" description="Polar residues" evidence="1">
    <location>
        <begin position="96"/>
        <end position="107"/>
    </location>
</feature>
<protein>
    <recommendedName>
        <fullName evidence="5">Protein giant-lens</fullName>
    </recommendedName>
</protein>
<reference evidence="3 4" key="1">
    <citation type="submission" date="2024-08" db="EMBL/GenBank/DDBJ databases">
        <authorList>
            <person name="Cucini C."/>
            <person name="Frati F."/>
        </authorList>
    </citation>
    <scope>NUCLEOTIDE SEQUENCE [LARGE SCALE GENOMIC DNA]</scope>
</reference>
<dbReference type="EMBL" id="CAXLJM020000031">
    <property type="protein sequence ID" value="CAL8099079.1"/>
    <property type="molecule type" value="Genomic_DNA"/>
</dbReference>
<evidence type="ECO:0000256" key="1">
    <source>
        <dbReference type="SAM" id="MobiDB-lite"/>
    </source>
</evidence>
<feature type="signal peptide" evidence="2">
    <location>
        <begin position="1"/>
        <end position="32"/>
    </location>
</feature>
<dbReference type="Gene3D" id="2.20.20.160">
    <property type="match status" value="1"/>
</dbReference>
<evidence type="ECO:0000313" key="4">
    <source>
        <dbReference type="Proteomes" id="UP001642540"/>
    </source>
</evidence>
<keyword evidence="2" id="KW-0732">Signal</keyword>
<accession>A0ABP1QD93</accession>
<feature type="region of interest" description="Disordered" evidence="1">
    <location>
        <begin position="75"/>
        <end position="112"/>
    </location>
</feature>
<organism evidence="3 4">
    <name type="scientific">Orchesella dallaii</name>
    <dbReference type="NCBI Taxonomy" id="48710"/>
    <lineage>
        <taxon>Eukaryota</taxon>
        <taxon>Metazoa</taxon>
        <taxon>Ecdysozoa</taxon>
        <taxon>Arthropoda</taxon>
        <taxon>Hexapoda</taxon>
        <taxon>Collembola</taxon>
        <taxon>Entomobryomorpha</taxon>
        <taxon>Entomobryoidea</taxon>
        <taxon>Orchesellidae</taxon>
        <taxon>Orchesellinae</taxon>
        <taxon>Orchesella</taxon>
    </lineage>
</organism>
<evidence type="ECO:0000256" key="2">
    <source>
        <dbReference type="SAM" id="SignalP"/>
    </source>
</evidence>
<comment type="caution">
    <text evidence="3">The sequence shown here is derived from an EMBL/GenBank/DDBJ whole genome shotgun (WGS) entry which is preliminary data.</text>
</comment>
<dbReference type="Proteomes" id="UP001642540">
    <property type="component" value="Unassembled WGS sequence"/>
</dbReference>
<keyword evidence="4" id="KW-1185">Reference proteome</keyword>
<proteinExistence type="predicted"/>
<evidence type="ECO:0000313" key="3">
    <source>
        <dbReference type="EMBL" id="CAL8099079.1"/>
    </source>
</evidence>